<dbReference type="EMBL" id="QGDH01000049">
    <property type="protein sequence ID" value="RAR12582.1"/>
    <property type="molecule type" value="Genomic_DNA"/>
</dbReference>
<comment type="caution">
    <text evidence="2">The sequence shown here is derived from an EMBL/GenBank/DDBJ whole genome shotgun (WGS) entry which is preliminary data.</text>
</comment>
<dbReference type="Proteomes" id="UP000249619">
    <property type="component" value="Unassembled WGS sequence"/>
</dbReference>
<feature type="compositionally biased region" description="Basic and acidic residues" evidence="1">
    <location>
        <begin position="268"/>
        <end position="282"/>
    </location>
</feature>
<feature type="region of interest" description="Disordered" evidence="1">
    <location>
        <begin position="267"/>
        <end position="291"/>
    </location>
</feature>
<evidence type="ECO:0000313" key="2">
    <source>
        <dbReference type="EMBL" id="RAR12582.1"/>
    </source>
</evidence>
<dbReference type="AlphaFoldDB" id="A0A364N638"/>
<protein>
    <submittedName>
        <fullName evidence="2">Uncharacterized protein</fullName>
    </submittedName>
</protein>
<accession>A0A364N638</accession>
<reference evidence="3" key="1">
    <citation type="submission" date="2018-05" db="EMBL/GenBank/DDBJ databases">
        <title>Draft genome sequence of Stemphylium lycopersici strain CIDEFI 213.</title>
        <authorList>
            <person name="Medina R."/>
            <person name="Franco M.E.E."/>
            <person name="Lucentini C.G."/>
            <person name="Saparrat M.C.N."/>
            <person name="Balatti P.A."/>
        </authorList>
    </citation>
    <scope>NUCLEOTIDE SEQUENCE [LARGE SCALE GENOMIC DNA]</scope>
    <source>
        <strain evidence="3">CIDEFI 213</strain>
    </source>
</reference>
<keyword evidence="3" id="KW-1185">Reference proteome</keyword>
<name>A0A364N638_STELY</name>
<gene>
    <name evidence="2" type="ORF">DDE83_004114</name>
</gene>
<evidence type="ECO:0000313" key="3">
    <source>
        <dbReference type="Proteomes" id="UP000249619"/>
    </source>
</evidence>
<organism evidence="2 3">
    <name type="scientific">Stemphylium lycopersici</name>
    <name type="common">Tomato gray leaf spot disease fungus</name>
    <name type="synonym">Thyrospora lycopersici</name>
    <dbReference type="NCBI Taxonomy" id="183478"/>
    <lineage>
        <taxon>Eukaryota</taxon>
        <taxon>Fungi</taxon>
        <taxon>Dikarya</taxon>
        <taxon>Ascomycota</taxon>
        <taxon>Pezizomycotina</taxon>
        <taxon>Dothideomycetes</taxon>
        <taxon>Pleosporomycetidae</taxon>
        <taxon>Pleosporales</taxon>
        <taxon>Pleosporineae</taxon>
        <taxon>Pleosporaceae</taxon>
        <taxon>Stemphylium</taxon>
    </lineage>
</organism>
<proteinExistence type="predicted"/>
<evidence type="ECO:0000256" key="1">
    <source>
        <dbReference type="SAM" id="MobiDB-lite"/>
    </source>
</evidence>
<feature type="region of interest" description="Disordered" evidence="1">
    <location>
        <begin position="305"/>
        <end position="328"/>
    </location>
</feature>
<sequence length="375" mass="42440">MARFDNMPAELRNYVYDQILLENKPRFSPRHFRGHETSLFTVSKQLHQEATSYFYQHNEITIDIPSPKASGATILSPVADRYLRFLRRLRIYALITAANSTSQQELADTISSLANIGANFEDIYITIQSTLSRLVNPMVDDSVLGIDHPITVALRVLLDSKAAKVVRLHLHQVWFAPCVAQDLEARYGDRILFISWEGSPRSPHFVQRLCTGFYVSSHMIAMDLDEESIADAHSPENLSIPSTPTSIPSSVASAFADLDMFSVNEFQLRSDDEKNDESKDGSANEESFFSGIDIEEWEASTEIIEENSSEYEEMETDDGDDEEEEDLEDVQQEDIDAIMSNMEETAHHIANEADITYMSNFAPELLLTRHHLGHL</sequence>